<dbReference type="EMBL" id="JASCZI010272724">
    <property type="protein sequence ID" value="MED6223296.1"/>
    <property type="molecule type" value="Genomic_DNA"/>
</dbReference>
<accession>A0ABU6ZMT3</accession>
<comment type="caution">
    <text evidence="1">The sequence shown here is derived from an EMBL/GenBank/DDBJ whole genome shotgun (WGS) entry which is preliminary data.</text>
</comment>
<protein>
    <submittedName>
        <fullName evidence="1">Uncharacterized protein</fullName>
    </submittedName>
</protein>
<reference evidence="1 2" key="1">
    <citation type="journal article" date="2023" name="Plants (Basel)">
        <title>Bridging the Gap: Combining Genomics and Transcriptomics Approaches to Understand Stylosanthes scabra, an Orphan Legume from the Brazilian Caatinga.</title>
        <authorList>
            <person name="Ferreira-Neto J.R.C."/>
            <person name="da Silva M.D."/>
            <person name="Binneck E."/>
            <person name="de Melo N.F."/>
            <person name="da Silva R.H."/>
            <person name="de Melo A.L.T.M."/>
            <person name="Pandolfi V."/>
            <person name="Bustamante F.O."/>
            <person name="Brasileiro-Vidal A.C."/>
            <person name="Benko-Iseppon A.M."/>
        </authorList>
    </citation>
    <scope>NUCLEOTIDE SEQUENCE [LARGE SCALE GENOMIC DNA]</scope>
    <source>
        <tissue evidence="1">Leaves</tissue>
    </source>
</reference>
<dbReference type="Proteomes" id="UP001341840">
    <property type="component" value="Unassembled WGS sequence"/>
</dbReference>
<name>A0ABU6ZMT3_9FABA</name>
<sequence>MKTPCVDDDLSNLPSPTLCLEPEEPPSLSIIVQFWITDATREGVKRLEAEAALTPEPSFPVSELPAAGCVVEGESGGGTLEVLLLRCVQISWFLILANHREESQSQVNVRVVEEGHSPQISVFLILRDWRI</sequence>
<gene>
    <name evidence="1" type="ORF">PIB30_072625</name>
</gene>
<evidence type="ECO:0000313" key="2">
    <source>
        <dbReference type="Proteomes" id="UP001341840"/>
    </source>
</evidence>
<keyword evidence="2" id="KW-1185">Reference proteome</keyword>
<evidence type="ECO:0000313" key="1">
    <source>
        <dbReference type="EMBL" id="MED6223296.1"/>
    </source>
</evidence>
<proteinExistence type="predicted"/>
<organism evidence="1 2">
    <name type="scientific">Stylosanthes scabra</name>
    <dbReference type="NCBI Taxonomy" id="79078"/>
    <lineage>
        <taxon>Eukaryota</taxon>
        <taxon>Viridiplantae</taxon>
        <taxon>Streptophyta</taxon>
        <taxon>Embryophyta</taxon>
        <taxon>Tracheophyta</taxon>
        <taxon>Spermatophyta</taxon>
        <taxon>Magnoliopsida</taxon>
        <taxon>eudicotyledons</taxon>
        <taxon>Gunneridae</taxon>
        <taxon>Pentapetalae</taxon>
        <taxon>rosids</taxon>
        <taxon>fabids</taxon>
        <taxon>Fabales</taxon>
        <taxon>Fabaceae</taxon>
        <taxon>Papilionoideae</taxon>
        <taxon>50 kb inversion clade</taxon>
        <taxon>dalbergioids sensu lato</taxon>
        <taxon>Dalbergieae</taxon>
        <taxon>Pterocarpus clade</taxon>
        <taxon>Stylosanthes</taxon>
    </lineage>
</organism>